<dbReference type="Proteomes" id="UP000305948">
    <property type="component" value="Unassembled WGS sequence"/>
</dbReference>
<evidence type="ECO:0000313" key="1">
    <source>
        <dbReference type="EMBL" id="TFK45225.1"/>
    </source>
</evidence>
<evidence type="ECO:0000313" key="2">
    <source>
        <dbReference type="Proteomes" id="UP000305948"/>
    </source>
</evidence>
<gene>
    <name evidence="1" type="ORF">OE88DRAFT_1291174</name>
</gene>
<protein>
    <submittedName>
        <fullName evidence="1">Uncharacterized protein</fullName>
    </submittedName>
</protein>
<accession>A0A5C3MKL6</accession>
<dbReference type="AlphaFoldDB" id="A0A5C3MKL6"/>
<sequence>MVAVVVLTVFWVEPGNVIKAYNARHHISVQTYDHAQSILRRKQDYFELSSSRSSLQISHDHDHMTVTLSPSARIAQKARVSTAKDVDLLPMRWDMKYCNGFACLVCPNLLRGTPGSVRVPGYTFRQMQDQKIRSRSMHFPT</sequence>
<dbReference type="EMBL" id="ML213552">
    <property type="protein sequence ID" value="TFK45225.1"/>
    <property type="molecule type" value="Genomic_DNA"/>
</dbReference>
<proteinExistence type="predicted"/>
<name>A0A5C3MKL6_9AGAM</name>
<keyword evidence="2" id="KW-1185">Reference proteome</keyword>
<reference evidence="1 2" key="1">
    <citation type="journal article" date="2019" name="Nat. Ecol. Evol.">
        <title>Megaphylogeny resolves global patterns of mushroom evolution.</title>
        <authorList>
            <person name="Varga T."/>
            <person name="Krizsan K."/>
            <person name="Foldi C."/>
            <person name="Dima B."/>
            <person name="Sanchez-Garcia M."/>
            <person name="Sanchez-Ramirez S."/>
            <person name="Szollosi G.J."/>
            <person name="Szarkandi J.G."/>
            <person name="Papp V."/>
            <person name="Albert L."/>
            <person name="Andreopoulos W."/>
            <person name="Angelini C."/>
            <person name="Antonin V."/>
            <person name="Barry K.W."/>
            <person name="Bougher N.L."/>
            <person name="Buchanan P."/>
            <person name="Buyck B."/>
            <person name="Bense V."/>
            <person name="Catcheside P."/>
            <person name="Chovatia M."/>
            <person name="Cooper J."/>
            <person name="Damon W."/>
            <person name="Desjardin D."/>
            <person name="Finy P."/>
            <person name="Geml J."/>
            <person name="Haridas S."/>
            <person name="Hughes K."/>
            <person name="Justo A."/>
            <person name="Karasinski D."/>
            <person name="Kautmanova I."/>
            <person name="Kiss B."/>
            <person name="Kocsube S."/>
            <person name="Kotiranta H."/>
            <person name="LaButti K.M."/>
            <person name="Lechner B.E."/>
            <person name="Liimatainen K."/>
            <person name="Lipzen A."/>
            <person name="Lukacs Z."/>
            <person name="Mihaltcheva S."/>
            <person name="Morgado L.N."/>
            <person name="Niskanen T."/>
            <person name="Noordeloos M.E."/>
            <person name="Ohm R.A."/>
            <person name="Ortiz-Santana B."/>
            <person name="Ovrebo C."/>
            <person name="Racz N."/>
            <person name="Riley R."/>
            <person name="Savchenko A."/>
            <person name="Shiryaev A."/>
            <person name="Soop K."/>
            <person name="Spirin V."/>
            <person name="Szebenyi C."/>
            <person name="Tomsovsky M."/>
            <person name="Tulloss R.E."/>
            <person name="Uehling J."/>
            <person name="Grigoriev I.V."/>
            <person name="Vagvolgyi C."/>
            <person name="Papp T."/>
            <person name="Martin F.M."/>
            <person name="Miettinen O."/>
            <person name="Hibbett D.S."/>
            <person name="Nagy L.G."/>
        </authorList>
    </citation>
    <scope>NUCLEOTIDE SEQUENCE [LARGE SCALE GENOMIC DNA]</scope>
    <source>
        <strain evidence="1 2">OMC1185</strain>
    </source>
</reference>
<organism evidence="1 2">
    <name type="scientific">Heliocybe sulcata</name>
    <dbReference type="NCBI Taxonomy" id="5364"/>
    <lineage>
        <taxon>Eukaryota</taxon>
        <taxon>Fungi</taxon>
        <taxon>Dikarya</taxon>
        <taxon>Basidiomycota</taxon>
        <taxon>Agaricomycotina</taxon>
        <taxon>Agaricomycetes</taxon>
        <taxon>Gloeophyllales</taxon>
        <taxon>Gloeophyllaceae</taxon>
        <taxon>Heliocybe</taxon>
    </lineage>
</organism>